<dbReference type="InterPro" id="IPR029068">
    <property type="entry name" value="Glyas_Bleomycin-R_OHBP_Dase"/>
</dbReference>
<organism evidence="1 2">
    <name type="scientific">Thalassotalea mangrovi</name>
    <dbReference type="NCBI Taxonomy" id="2572245"/>
    <lineage>
        <taxon>Bacteria</taxon>
        <taxon>Pseudomonadati</taxon>
        <taxon>Pseudomonadota</taxon>
        <taxon>Gammaproteobacteria</taxon>
        <taxon>Alteromonadales</taxon>
        <taxon>Colwelliaceae</taxon>
        <taxon>Thalassotalea</taxon>
    </lineage>
</organism>
<name>A0A4U1B1H5_9GAMM</name>
<dbReference type="CDD" id="cd06587">
    <property type="entry name" value="VOC"/>
    <property type="match status" value="1"/>
</dbReference>
<evidence type="ECO:0000313" key="2">
    <source>
        <dbReference type="Proteomes" id="UP000307999"/>
    </source>
</evidence>
<dbReference type="OrthoDB" id="7545296at2"/>
<dbReference type="RefSeq" id="WP_136737184.1">
    <property type="nucleotide sequence ID" value="NZ_SWDB01000040.1"/>
</dbReference>
<evidence type="ECO:0000313" key="1">
    <source>
        <dbReference type="EMBL" id="TKB43273.1"/>
    </source>
</evidence>
<protein>
    <recommendedName>
        <fullName evidence="3">VOC family protein</fullName>
    </recommendedName>
</protein>
<reference evidence="1 2" key="1">
    <citation type="submission" date="2019-04" db="EMBL/GenBank/DDBJ databases">
        <title>Thalassotalea guangxiensis sp. nov., isolated from sediment of the coastal wetland.</title>
        <authorList>
            <person name="Zheng S."/>
            <person name="Zhang D."/>
        </authorList>
    </citation>
    <scope>NUCLEOTIDE SEQUENCE [LARGE SCALE GENOMIC DNA]</scope>
    <source>
        <strain evidence="1 2">ZS-4</strain>
    </source>
</reference>
<keyword evidence="2" id="KW-1185">Reference proteome</keyword>
<accession>A0A4U1B1H5</accession>
<dbReference type="SUPFAM" id="SSF54593">
    <property type="entry name" value="Glyoxalase/Bleomycin resistance protein/Dihydroxybiphenyl dioxygenase"/>
    <property type="match status" value="2"/>
</dbReference>
<dbReference type="AlphaFoldDB" id="A0A4U1B1H5"/>
<dbReference type="Gene3D" id="3.10.180.10">
    <property type="entry name" value="2,3-Dihydroxybiphenyl 1,2-Dioxygenase, domain 1"/>
    <property type="match status" value="1"/>
</dbReference>
<comment type="caution">
    <text evidence="1">The sequence shown here is derived from an EMBL/GenBank/DDBJ whole genome shotgun (WGS) entry which is preliminary data.</text>
</comment>
<dbReference type="Proteomes" id="UP000307999">
    <property type="component" value="Unassembled WGS sequence"/>
</dbReference>
<evidence type="ECO:0008006" key="3">
    <source>
        <dbReference type="Google" id="ProtNLM"/>
    </source>
</evidence>
<dbReference type="EMBL" id="SWDB01000040">
    <property type="protein sequence ID" value="TKB43273.1"/>
    <property type="molecule type" value="Genomic_DNA"/>
</dbReference>
<sequence>MTYWQTAVNIRADKLTLDTQHKRQLGPVLGATLVCNNLDEVVQAYCQQLHFSVVADSFVKESESNFWGVPKLLGARIVILAASNKDAWLRVIEDVDAKPENSLLTHGWMAMEVNVGDVDAVAQGLGAEFTVVGPPAFLQMSDAIKAMQVVGPAGELSYLTQILKPVPPFELPMTQKKSGSLFIPVLSTPDRAATLDFYESLHHADKGLQFSTKVTVLNKAWGLDIENQFDIATLQLAGNTLFEIDEVPHAEPRTVPGESLPAGISIITIKVEDIDRMSALTQKKPCEIDSPYLGDCRAILLRGPSGEFLECVGK</sequence>
<gene>
    <name evidence="1" type="ORF">E8M12_15535</name>
</gene>
<proteinExistence type="predicted"/>